<evidence type="ECO:0000313" key="2">
    <source>
        <dbReference type="EMBL" id="MED7827440.1"/>
    </source>
</evidence>
<feature type="transmembrane region" description="Helical" evidence="1">
    <location>
        <begin position="21"/>
        <end position="46"/>
    </location>
</feature>
<proteinExistence type="predicted"/>
<dbReference type="EMBL" id="JAYWVC010000233">
    <property type="protein sequence ID" value="MED7827440.1"/>
    <property type="molecule type" value="Genomic_DNA"/>
</dbReference>
<dbReference type="Proteomes" id="UP001333996">
    <property type="component" value="Unassembled WGS sequence"/>
</dbReference>
<comment type="caution">
    <text evidence="2">The sequence shown here is derived from an EMBL/GenBank/DDBJ whole genome shotgun (WGS) entry which is preliminary data.</text>
</comment>
<evidence type="ECO:0000256" key="1">
    <source>
        <dbReference type="SAM" id="Phobius"/>
    </source>
</evidence>
<evidence type="ECO:0000313" key="3">
    <source>
        <dbReference type="Proteomes" id="UP001333996"/>
    </source>
</evidence>
<dbReference type="InterPro" id="IPR059130">
    <property type="entry name" value="MmpA_put"/>
</dbReference>
<keyword evidence="3" id="KW-1185">Reference proteome</keyword>
<keyword evidence="1" id="KW-0812">Transmembrane</keyword>
<dbReference type="NCBIfam" id="NF046122">
    <property type="entry name" value="morpho_MmpA"/>
    <property type="match status" value="1"/>
</dbReference>
<sequence>MTSHRAAETMNHPAQPVERAVTAGLLLAVVAGLAWTGGTIYTVLVWSLQGATGGPPSGR</sequence>
<dbReference type="RefSeq" id="WP_329511821.1">
    <property type="nucleotide sequence ID" value="NZ_BAAAYZ010000037.1"/>
</dbReference>
<protein>
    <submittedName>
        <fullName evidence="2">Uncharacterized protein</fullName>
    </submittedName>
</protein>
<organism evidence="2 3">
    <name type="scientific">Streptomyces chiangmaiensis</name>
    <dbReference type="NCBI Taxonomy" id="766497"/>
    <lineage>
        <taxon>Bacteria</taxon>
        <taxon>Bacillati</taxon>
        <taxon>Actinomycetota</taxon>
        <taxon>Actinomycetes</taxon>
        <taxon>Kitasatosporales</taxon>
        <taxon>Streptomycetaceae</taxon>
        <taxon>Streptomyces</taxon>
    </lineage>
</organism>
<keyword evidence="1" id="KW-0472">Membrane</keyword>
<name>A0ABU7FU66_9ACTN</name>
<gene>
    <name evidence="2" type="ORF">VXC91_37470</name>
</gene>
<keyword evidence="1" id="KW-1133">Transmembrane helix</keyword>
<accession>A0ABU7FU66</accession>
<reference evidence="2" key="1">
    <citation type="submission" date="2024-01" db="EMBL/GenBank/DDBJ databases">
        <title>First draft genome sequence data of TA4-1, the type strain of Gram-positive actinobacterium Streptomyces chiangmaiensis.</title>
        <authorList>
            <person name="Yasawong M."/>
            <person name="Nantapong N."/>
        </authorList>
    </citation>
    <scope>NUCLEOTIDE SEQUENCE</scope>
    <source>
        <strain evidence="2">TA4-1</strain>
    </source>
</reference>